<dbReference type="AlphaFoldDB" id="A3VJY4"/>
<dbReference type="OrthoDB" id="9788263at2"/>
<dbReference type="InterPro" id="IPR036388">
    <property type="entry name" value="WH-like_DNA-bd_sf"/>
</dbReference>
<dbReference type="InterPro" id="IPR036866">
    <property type="entry name" value="RibonucZ/Hydroxyglut_hydro"/>
</dbReference>
<proteinExistence type="predicted"/>
<dbReference type="Pfam" id="PF00753">
    <property type="entry name" value="Lactamase_B"/>
    <property type="match status" value="1"/>
</dbReference>
<keyword evidence="3" id="KW-1185">Reference proteome</keyword>
<comment type="caution">
    <text evidence="2">The sequence shown here is derived from an EMBL/GenBank/DDBJ whole genome shotgun (WGS) entry which is preliminary data.</text>
</comment>
<dbReference type="STRING" id="314271.RB2654_01975"/>
<dbReference type="EMBL" id="AAMT01000015">
    <property type="protein sequence ID" value="EAQ11490.1"/>
    <property type="molecule type" value="Genomic_DNA"/>
</dbReference>
<dbReference type="RefSeq" id="WP_008328194.1">
    <property type="nucleotide sequence ID" value="NZ_CH902578.1"/>
</dbReference>
<sequence>MEMPADMPAHGVMEAMEPGLRRIIAPNPSPMTYWGTNTFVLGEGDVTVVDPGPDHAAHLEAILGGLAPGERVARILVTHSHVDHSPLARGLSRATGAPVIAFGTSLAGRSQVMADLVAQGMTSGGEGVDADFVPDEEMADGDRLDIGGGLTVEAIWTPGHFSNHLSFAVGDIILVGDHVMAWASSLVSPPDGDLTAFMASCERLLARDARIHYPAHGPAIDDPKARLRWLIEHRKGREASILAQLATAPATPEALTRAIYTDTPPALLPAAERNVFAHLIDLWTRQKVTATPTLSPGAMFTLT</sequence>
<name>A3VJY4_9RHOB</name>
<protein>
    <submittedName>
        <fullName evidence="2">Metallo-beta-lactamase family protein</fullName>
    </submittedName>
</protein>
<dbReference type="Gene3D" id="3.60.15.10">
    <property type="entry name" value="Ribonuclease Z/Hydroxyacylglutathione hydrolase-like"/>
    <property type="match status" value="1"/>
</dbReference>
<dbReference type="Gene3D" id="1.10.10.10">
    <property type="entry name" value="Winged helix-like DNA-binding domain superfamily/Winged helix DNA-binding domain"/>
    <property type="match status" value="1"/>
</dbReference>
<evidence type="ECO:0000313" key="3">
    <source>
        <dbReference type="Proteomes" id="UP000002931"/>
    </source>
</evidence>
<dbReference type="InterPro" id="IPR041516">
    <property type="entry name" value="LACTB2_WH"/>
</dbReference>
<dbReference type="CDD" id="cd16278">
    <property type="entry name" value="metallo-hydrolase-like_MBL-fold"/>
    <property type="match status" value="1"/>
</dbReference>
<evidence type="ECO:0000259" key="1">
    <source>
        <dbReference type="SMART" id="SM00849"/>
    </source>
</evidence>
<organism evidence="2 3">
    <name type="scientific">Maritimibacter alkaliphilus HTCC2654</name>
    <dbReference type="NCBI Taxonomy" id="314271"/>
    <lineage>
        <taxon>Bacteria</taxon>
        <taxon>Pseudomonadati</taxon>
        <taxon>Pseudomonadota</taxon>
        <taxon>Alphaproteobacteria</taxon>
        <taxon>Rhodobacterales</taxon>
        <taxon>Roseobacteraceae</taxon>
        <taxon>Maritimibacter</taxon>
    </lineage>
</organism>
<accession>A3VJY4</accession>
<dbReference type="PANTHER" id="PTHR23131:SF0">
    <property type="entry name" value="ENDORIBONUCLEASE LACTB2"/>
    <property type="match status" value="1"/>
</dbReference>
<feature type="domain" description="Metallo-beta-lactamase" evidence="1">
    <location>
        <begin position="35"/>
        <end position="216"/>
    </location>
</feature>
<dbReference type="PANTHER" id="PTHR23131">
    <property type="entry name" value="ENDORIBONUCLEASE LACTB2"/>
    <property type="match status" value="1"/>
</dbReference>
<dbReference type="HOGENOM" id="CLU_048478_2_1_5"/>
<evidence type="ECO:0000313" key="2">
    <source>
        <dbReference type="EMBL" id="EAQ11490.1"/>
    </source>
</evidence>
<dbReference type="SUPFAM" id="SSF56281">
    <property type="entry name" value="Metallo-hydrolase/oxidoreductase"/>
    <property type="match status" value="1"/>
</dbReference>
<dbReference type="Proteomes" id="UP000002931">
    <property type="component" value="Unassembled WGS sequence"/>
</dbReference>
<gene>
    <name evidence="2" type="ORF">RB2654_01975</name>
</gene>
<dbReference type="Pfam" id="PF17778">
    <property type="entry name" value="WHD_BLACT"/>
    <property type="match status" value="1"/>
</dbReference>
<dbReference type="SMART" id="SM00849">
    <property type="entry name" value="Lactamase_B"/>
    <property type="match status" value="1"/>
</dbReference>
<reference evidence="2 3" key="1">
    <citation type="journal article" date="2010" name="J. Bacteriol.">
        <title>Genome sequences of Pelagibaca bermudensis HTCC2601T and Maritimibacter alkaliphilus HTCC2654T, the type strains of two marine Roseobacter genera.</title>
        <authorList>
            <person name="Thrash J.C."/>
            <person name="Cho J.C."/>
            <person name="Ferriera S."/>
            <person name="Johnson J."/>
            <person name="Vergin K.L."/>
            <person name="Giovannoni S.J."/>
        </authorList>
    </citation>
    <scope>NUCLEOTIDE SEQUENCE [LARGE SCALE GENOMIC DNA]</scope>
    <source>
        <strain evidence="2 3">HTCC2654</strain>
    </source>
</reference>
<dbReference type="InterPro" id="IPR050662">
    <property type="entry name" value="Sec-metab_biosynth-thioest"/>
</dbReference>
<dbReference type="InterPro" id="IPR001279">
    <property type="entry name" value="Metallo-B-lactamas"/>
</dbReference>
<dbReference type="eggNOG" id="COG0491">
    <property type="taxonomic scope" value="Bacteria"/>
</dbReference>